<evidence type="ECO:0000256" key="8">
    <source>
        <dbReference type="SAM" id="MobiDB-lite"/>
    </source>
</evidence>
<feature type="transmembrane region" description="Helical" evidence="9">
    <location>
        <begin position="418"/>
        <end position="441"/>
    </location>
</feature>
<comment type="similarity">
    <text evidence="7">Belongs to the glycosyltransferase 87 family.</text>
</comment>
<dbReference type="GO" id="GO:0016758">
    <property type="term" value="F:hexosyltransferase activity"/>
    <property type="evidence" value="ECO:0007669"/>
    <property type="project" value="InterPro"/>
</dbReference>
<feature type="transmembrane region" description="Helical" evidence="9">
    <location>
        <begin position="60"/>
        <end position="79"/>
    </location>
</feature>
<comment type="caution">
    <text evidence="10">The sequence shown here is derived from an EMBL/GenBank/DDBJ whole genome shotgun (WGS) entry which is preliminary data.</text>
</comment>
<evidence type="ECO:0000256" key="3">
    <source>
        <dbReference type="ARBA" id="ARBA00022679"/>
    </source>
</evidence>
<dbReference type="RefSeq" id="WP_179567086.1">
    <property type="nucleotide sequence ID" value="NZ_JACBZY010000001.1"/>
</dbReference>
<dbReference type="InterPro" id="IPR018584">
    <property type="entry name" value="GT87"/>
</dbReference>
<keyword evidence="5 9" id="KW-1133">Transmembrane helix</keyword>
<feature type="transmembrane region" description="Helical" evidence="9">
    <location>
        <begin position="220"/>
        <end position="252"/>
    </location>
</feature>
<feature type="region of interest" description="Disordered" evidence="8">
    <location>
        <begin position="453"/>
        <end position="481"/>
    </location>
</feature>
<feature type="transmembrane region" description="Helical" evidence="9">
    <location>
        <begin position="289"/>
        <end position="311"/>
    </location>
</feature>
<evidence type="ECO:0000256" key="9">
    <source>
        <dbReference type="SAM" id="Phobius"/>
    </source>
</evidence>
<keyword evidence="2" id="KW-1003">Cell membrane</keyword>
<feature type="transmembrane region" description="Helical" evidence="9">
    <location>
        <begin position="187"/>
        <end position="208"/>
    </location>
</feature>
<keyword evidence="4 9" id="KW-0812">Transmembrane</keyword>
<keyword evidence="3" id="KW-0808">Transferase</keyword>
<proteinExistence type="inferred from homology"/>
<dbReference type="Proteomes" id="UP000553888">
    <property type="component" value="Unassembled WGS sequence"/>
</dbReference>
<gene>
    <name evidence="10" type="ORF">BJ979_001726</name>
</gene>
<sequence>MRTAVAVVLAAATAAAIGWSTLNFTSLRSGERPSIALWTGIAWGLFALAVLALRRVPARRVTAVVLGGALLIGGAALLAPPTTSTDSARYAWDGIVQKAGISPYDHVPASDALDDLRPAWLFGAPEVEADGGFSCPGIRQEKVRSVDDGDPLCTAINRPKVLTIYPPVAEAYFATVRLFVPPEAEYLPLQIGGLVIALALTAGLLAALRRRQLDPRWAALWGWCPLIAIEAVNNAHVDVLGAALALVATLLISRGRRIWGGIALGAAIATKLIPVIVAPPLIRRRPVAVIVAAVLTFAAVYVPAVIASGPRVLGYLPGYLKEEGYDDGSRFALLTVVLPGSAALPVAAVLLAVIAALCVWRTDPTQPWMTQVVLVGTTLLLVSPRYVWYALLLVPFIVLSRRWEWFAVVLALTARSLIPSLTVSRIALAIALVVLIVAWLLRRRAARIDRGAATPSSALASASTSASASASASDSSSEAAT</sequence>
<organism evidence="10 11">
    <name type="scientific">Schumannella luteola</name>
    <dbReference type="NCBI Taxonomy" id="472059"/>
    <lineage>
        <taxon>Bacteria</taxon>
        <taxon>Bacillati</taxon>
        <taxon>Actinomycetota</taxon>
        <taxon>Actinomycetes</taxon>
        <taxon>Micrococcales</taxon>
        <taxon>Microbacteriaceae</taxon>
        <taxon>Schumannella</taxon>
    </lineage>
</organism>
<comment type="subcellular location">
    <subcellularLocation>
        <location evidence="1">Cell membrane</location>
        <topology evidence="1">Multi-pass membrane protein</topology>
    </subcellularLocation>
</comment>
<evidence type="ECO:0000256" key="1">
    <source>
        <dbReference type="ARBA" id="ARBA00004651"/>
    </source>
</evidence>
<name>A0A852YCQ0_9MICO</name>
<dbReference type="EMBL" id="JACBZY010000001">
    <property type="protein sequence ID" value="NYG99100.1"/>
    <property type="molecule type" value="Genomic_DNA"/>
</dbReference>
<accession>A0A852YCQ0</accession>
<dbReference type="Pfam" id="PF09594">
    <property type="entry name" value="GT87"/>
    <property type="match status" value="1"/>
</dbReference>
<feature type="transmembrane region" description="Helical" evidence="9">
    <location>
        <begin position="372"/>
        <end position="398"/>
    </location>
</feature>
<feature type="transmembrane region" description="Helical" evidence="9">
    <location>
        <begin position="35"/>
        <end position="53"/>
    </location>
</feature>
<evidence type="ECO:0000256" key="2">
    <source>
        <dbReference type="ARBA" id="ARBA00022475"/>
    </source>
</evidence>
<evidence type="ECO:0000256" key="5">
    <source>
        <dbReference type="ARBA" id="ARBA00022989"/>
    </source>
</evidence>
<evidence type="ECO:0008006" key="12">
    <source>
        <dbReference type="Google" id="ProtNLM"/>
    </source>
</evidence>
<evidence type="ECO:0000313" key="11">
    <source>
        <dbReference type="Proteomes" id="UP000553888"/>
    </source>
</evidence>
<reference evidence="10 11" key="1">
    <citation type="submission" date="2020-07" db="EMBL/GenBank/DDBJ databases">
        <title>Sequencing the genomes of 1000 actinobacteria strains.</title>
        <authorList>
            <person name="Klenk H.-P."/>
        </authorList>
    </citation>
    <scope>NUCLEOTIDE SEQUENCE [LARGE SCALE GENOMIC DNA]</scope>
    <source>
        <strain evidence="10 11">DSM 23141</strain>
    </source>
</reference>
<dbReference type="GO" id="GO:0005886">
    <property type="term" value="C:plasma membrane"/>
    <property type="evidence" value="ECO:0007669"/>
    <property type="project" value="UniProtKB-SubCell"/>
</dbReference>
<keyword evidence="6 9" id="KW-0472">Membrane</keyword>
<evidence type="ECO:0000256" key="4">
    <source>
        <dbReference type="ARBA" id="ARBA00022692"/>
    </source>
</evidence>
<evidence type="ECO:0000313" key="10">
    <source>
        <dbReference type="EMBL" id="NYG99100.1"/>
    </source>
</evidence>
<evidence type="ECO:0000256" key="6">
    <source>
        <dbReference type="ARBA" id="ARBA00023136"/>
    </source>
</evidence>
<feature type="transmembrane region" description="Helical" evidence="9">
    <location>
        <begin position="331"/>
        <end position="360"/>
    </location>
</feature>
<evidence type="ECO:0000256" key="7">
    <source>
        <dbReference type="ARBA" id="ARBA00024033"/>
    </source>
</evidence>
<protein>
    <recommendedName>
        <fullName evidence="12">DUF2029 domain-containing protein</fullName>
    </recommendedName>
</protein>
<dbReference type="AlphaFoldDB" id="A0A852YCQ0"/>
<feature type="transmembrane region" description="Helical" evidence="9">
    <location>
        <begin position="258"/>
        <end position="277"/>
    </location>
</feature>
<keyword evidence="11" id="KW-1185">Reference proteome</keyword>